<evidence type="ECO:0000256" key="1">
    <source>
        <dbReference type="SAM" id="MobiDB-lite"/>
    </source>
</evidence>
<organism evidence="2 3">
    <name type="scientific">Rhynchophorus ferrugineus</name>
    <name type="common">Red palm weevil</name>
    <name type="synonym">Curculio ferrugineus</name>
    <dbReference type="NCBI Taxonomy" id="354439"/>
    <lineage>
        <taxon>Eukaryota</taxon>
        <taxon>Metazoa</taxon>
        <taxon>Ecdysozoa</taxon>
        <taxon>Arthropoda</taxon>
        <taxon>Hexapoda</taxon>
        <taxon>Insecta</taxon>
        <taxon>Pterygota</taxon>
        <taxon>Neoptera</taxon>
        <taxon>Endopterygota</taxon>
        <taxon>Coleoptera</taxon>
        <taxon>Polyphaga</taxon>
        <taxon>Cucujiformia</taxon>
        <taxon>Curculionidae</taxon>
        <taxon>Dryophthorinae</taxon>
        <taxon>Rhynchophorus</taxon>
    </lineage>
</organism>
<comment type="caution">
    <text evidence="2">The sequence shown here is derived from an EMBL/GenBank/DDBJ whole genome shotgun (WGS) entry which is preliminary data.</text>
</comment>
<feature type="region of interest" description="Disordered" evidence="1">
    <location>
        <begin position="1"/>
        <end position="43"/>
    </location>
</feature>
<dbReference type="Proteomes" id="UP000625711">
    <property type="component" value="Unassembled WGS sequence"/>
</dbReference>
<feature type="compositionally biased region" description="Basic residues" evidence="1">
    <location>
        <begin position="33"/>
        <end position="43"/>
    </location>
</feature>
<dbReference type="EMBL" id="JAACXV010014518">
    <property type="protein sequence ID" value="KAF7266693.1"/>
    <property type="molecule type" value="Genomic_DNA"/>
</dbReference>
<feature type="region of interest" description="Disordered" evidence="1">
    <location>
        <begin position="145"/>
        <end position="188"/>
    </location>
</feature>
<dbReference type="AlphaFoldDB" id="A0A834HS69"/>
<keyword evidence="3" id="KW-1185">Reference proteome</keyword>
<gene>
    <name evidence="2" type="ORF">GWI33_020025</name>
</gene>
<evidence type="ECO:0000313" key="2">
    <source>
        <dbReference type="EMBL" id="KAF7266693.1"/>
    </source>
</evidence>
<accession>A0A834HS69</accession>
<proteinExistence type="predicted"/>
<feature type="compositionally biased region" description="Polar residues" evidence="1">
    <location>
        <begin position="1"/>
        <end position="22"/>
    </location>
</feature>
<name>A0A834HS69_RHYFE</name>
<sequence length="243" mass="28184">MSSVNDSLKSSKFSNEETTVGKNSKHESDSMKHKSSMRKTLPLKRKRVNNSANFNQTPVLEFFYSRRRLPSQSTAKKLYKYQGKSTQERRKLYSILNDLHKLGSRSLKATRPTTSFEAVMDPQLSPSEPPPKRVCRRNYVVKSKTPRARRRLFPSEPNDQDDQDPLPLELDDSPVKETNNETSFDSGLECDENHEAAKKLERHRKSKQIINDQLKLLLDMLKNIKIELNRPILRRRTVATETE</sequence>
<feature type="compositionally biased region" description="Acidic residues" evidence="1">
    <location>
        <begin position="158"/>
        <end position="172"/>
    </location>
</feature>
<evidence type="ECO:0000313" key="3">
    <source>
        <dbReference type="Proteomes" id="UP000625711"/>
    </source>
</evidence>
<protein>
    <submittedName>
        <fullName evidence="2">Uncharacterized protein</fullName>
    </submittedName>
</protein>
<reference evidence="2" key="1">
    <citation type="submission" date="2020-08" db="EMBL/GenBank/DDBJ databases">
        <title>Genome sequencing and assembly of the red palm weevil Rhynchophorus ferrugineus.</title>
        <authorList>
            <person name="Dias G.B."/>
            <person name="Bergman C.M."/>
            <person name="Manee M."/>
        </authorList>
    </citation>
    <scope>NUCLEOTIDE SEQUENCE</scope>
    <source>
        <strain evidence="2">AA-2017</strain>
        <tissue evidence="2">Whole larva</tissue>
    </source>
</reference>